<proteinExistence type="predicted"/>
<evidence type="ECO:0000313" key="1">
    <source>
        <dbReference type="EMBL" id="MEQ2297560.1"/>
    </source>
</evidence>
<organism evidence="1 2">
    <name type="scientific">Ameca splendens</name>
    <dbReference type="NCBI Taxonomy" id="208324"/>
    <lineage>
        <taxon>Eukaryota</taxon>
        <taxon>Metazoa</taxon>
        <taxon>Chordata</taxon>
        <taxon>Craniata</taxon>
        <taxon>Vertebrata</taxon>
        <taxon>Euteleostomi</taxon>
        <taxon>Actinopterygii</taxon>
        <taxon>Neopterygii</taxon>
        <taxon>Teleostei</taxon>
        <taxon>Neoteleostei</taxon>
        <taxon>Acanthomorphata</taxon>
        <taxon>Ovalentaria</taxon>
        <taxon>Atherinomorphae</taxon>
        <taxon>Cyprinodontiformes</taxon>
        <taxon>Goodeidae</taxon>
        <taxon>Ameca</taxon>
    </lineage>
</organism>
<accession>A0ABV0YVW6</accession>
<protein>
    <submittedName>
        <fullName evidence="1">Uncharacterized protein</fullName>
    </submittedName>
</protein>
<name>A0ABV0YVW6_9TELE</name>
<reference evidence="1 2" key="1">
    <citation type="submission" date="2021-06" db="EMBL/GenBank/DDBJ databases">
        <authorList>
            <person name="Palmer J.M."/>
        </authorList>
    </citation>
    <scope>NUCLEOTIDE SEQUENCE [LARGE SCALE GENOMIC DNA]</scope>
    <source>
        <strain evidence="1 2">AS_MEX2019</strain>
        <tissue evidence="1">Muscle</tissue>
    </source>
</reference>
<comment type="caution">
    <text evidence="1">The sequence shown here is derived from an EMBL/GenBank/DDBJ whole genome shotgun (WGS) entry which is preliminary data.</text>
</comment>
<gene>
    <name evidence="1" type="ORF">AMECASPLE_035890</name>
</gene>
<evidence type="ECO:0000313" key="2">
    <source>
        <dbReference type="Proteomes" id="UP001469553"/>
    </source>
</evidence>
<dbReference type="EMBL" id="JAHRIP010043114">
    <property type="protein sequence ID" value="MEQ2297560.1"/>
    <property type="molecule type" value="Genomic_DNA"/>
</dbReference>
<dbReference type="Proteomes" id="UP001469553">
    <property type="component" value="Unassembled WGS sequence"/>
</dbReference>
<keyword evidence="2" id="KW-1185">Reference proteome</keyword>
<sequence length="99" mass="11474">MYLIRETFGDPFISDHSKNHQETRTYFSWTQTRESIKSFGLSLQELHFVVCNIRKSPLSEIKQTAPPPSLLSLHSDIPAFELQLAELHIQLHKLHAHLP</sequence>